<sequence>MPFFNIFSIFSGVFRKSSSPAAPVAPATSTTNCPTHASASSSGFNIGSTKLNTVSPPHISNNPGGWAKHVHTHNMQSKTTPTTPSTPHVNVTDGVNISTPYPMPTRTPPRAHTSGHSPQVSPDSTETSPTERAKAKPVPHSKRRVSQYPKKDYAAEIVIENDDSTLPDGYIGTWCDFQFYTPKDADDSGPSCSYGRHELACDHWVLDDAPMGESLPCGINCKKPSFDYPAFCCLECRKIIDDILATDLTEFEKQKLDMASKSGSLGFVSSYMTEIILKRNKIHANVTEVTMSICQPEYGRKCEQVNAPEPVRHATAQEMAQMIGEAFVRHESKKQSWLDPGKKRKESSPSPADSPNDENSSDTSDAATDTDPNPRSPKHHKRKLLSLVPATKRPVSYVGYCGPPIKNQRLKAPIHFGEASFAAPGPNVIGPLLRKRNMEAATVIADEEADRRMKRVYVLMGDKSREGHKRQL</sequence>
<accession>A0A9P4V5J9</accession>
<gene>
    <name evidence="2" type="ORF">EJ04DRAFT_558720</name>
</gene>
<dbReference type="OrthoDB" id="3799942at2759"/>
<evidence type="ECO:0000256" key="1">
    <source>
        <dbReference type="SAM" id="MobiDB-lite"/>
    </source>
</evidence>
<protein>
    <submittedName>
        <fullName evidence="2">Uncharacterized protein</fullName>
    </submittedName>
</protein>
<dbReference type="EMBL" id="ML996099">
    <property type="protein sequence ID" value="KAF2740742.1"/>
    <property type="molecule type" value="Genomic_DNA"/>
</dbReference>
<keyword evidence="3" id="KW-1185">Reference proteome</keyword>
<dbReference type="Proteomes" id="UP000799444">
    <property type="component" value="Unassembled WGS sequence"/>
</dbReference>
<comment type="caution">
    <text evidence="2">The sequence shown here is derived from an EMBL/GenBank/DDBJ whole genome shotgun (WGS) entry which is preliminary data.</text>
</comment>
<feature type="compositionally biased region" description="Basic residues" evidence="1">
    <location>
        <begin position="135"/>
        <end position="145"/>
    </location>
</feature>
<feature type="compositionally biased region" description="Low complexity" evidence="1">
    <location>
        <begin position="361"/>
        <end position="371"/>
    </location>
</feature>
<feature type="compositionally biased region" description="Low complexity" evidence="1">
    <location>
        <begin position="17"/>
        <end position="31"/>
    </location>
</feature>
<feature type="compositionally biased region" description="Polar residues" evidence="1">
    <location>
        <begin position="114"/>
        <end position="128"/>
    </location>
</feature>
<organism evidence="2 3">
    <name type="scientific">Polyplosphaeria fusca</name>
    <dbReference type="NCBI Taxonomy" id="682080"/>
    <lineage>
        <taxon>Eukaryota</taxon>
        <taxon>Fungi</taxon>
        <taxon>Dikarya</taxon>
        <taxon>Ascomycota</taxon>
        <taxon>Pezizomycotina</taxon>
        <taxon>Dothideomycetes</taxon>
        <taxon>Pleosporomycetidae</taxon>
        <taxon>Pleosporales</taxon>
        <taxon>Tetraplosphaeriaceae</taxon>
        <taxon>Polyplosphaeria</taxon>
    </lineage>
</organism>
<feature type="region of interest" description="Disordered" evidence="1">
    <location>
        <begin position="73"/>
        <end position="147"/>
    </location>
</feature>
<dbReference type="AlphaFoldDB" id="A0A9P4V5J9"/>
<reference evidence="2" key="1">
    <citation type="journal article" date="2020" name="Stud. Mycol.">
        <title>101 Dothideomycetes genomes: a test case for predicting lifestyles and emergence of pathogens.</title>
        <authorList>
            <person name="Haridas S."/>
            <person name="Albert R."/>
            <person name="Binder M."/>
            <person name="Bloem J."/>
            <person name="Labutti K."/>
            <person name="Salamov A."/>
            <person name="Andreopoulos B."/>
            <person name="Baker S."/>
            <person name="Barry K."/>
            <person name="Bills G."/>
            <person name="Bluhm B."/>
            <person name="Cannon C."/>
            <person name="Castanera R."/>
            <person name="Culley D."/>
            <person name="Daum C."/>
            <person name="Ezra D."/>
            <person name="Gonzalez J."/>
            <person name="Henrissat B."/>
            <person name="Kuo A."/>
            <person name="Liang C."/>
            <person name="Lipzen A."/>
            <person name="Lutzoni F."/>
            <person name="Magnuson J."/>
            <person name="Mondo S."/>
            <person name="Nolan M."/>
            <person name="Ohm R."/>
            <person name="Pangilinan J."/>
            <person name="Park H.-J."/>
            <person name="Ramirez L."/>
            <person name="Alfaro M."/>
            <person name="Sun H."/>
            <person name="Tritt A."/>
            <person name="Yoshinaga Y."/>
            <person name="Zwiers L.-H."/>
            <person name="Turgeon B."/>
            <person name="Goodwin S."/>
            <person name="Spatafora J."/>
            <person name="Crous P."/>
            <person name="Grigoriev I."/>
        </authorList>
    </citation>
    <scope>NUCLEOTIDE SEQUENCE</scope>
    <source>
        <strain evidence="2">CBS 125425</strain>
    </source>
</reference>
<feature type="region of interest" description="Disordered" evidence="1">
    <location>
        <begin position="331"/>
        <end position="387"/>
    </location>
</feature>
<evidence type="ECO:0000313" key="3">
    <source>
        <dbReference type="Proteomes" id="UP000799444"/>
    </source>
</evidence>
<name>A0A9P4V5J9_9PLEO</name>
<feature type="compositionally biased region" description="Polar residues" evidence="1">
    <location>
        <begin position="32"/>
        <end position="41"/>
    </location>
</feature>
<evidence type="ECO:0000313" key="2">
    <source>
        <dbReference type="EMBL" id="KAF2740742.1"/>
    </source>
</evidence>
<feature type="region of interest" description="Disordered" evidence="1">
    <location>
        <begin position="17"/>
        <end position="41"/>
    </location>
</feature>
<proteinExistence type="predicted"/>